<dbReference type="Proteomes" id="UP000036867">
    <property type="component" value="Unassembled WGS sequence"/>
</dbReference>
<dbReference type="InterPro" id="IPR000944">
    <property type="entry name" value="Tscrpt_reg_Rrf2"/>
</dbReference>
<protein>
    <submittedName>
        <fullName evidence="1">Transcriptional regulator</fullName>
    </submittedName>
</protein>
<dbReference type="STRING" id="263475.AMD00_02110"/>
<dbReference type="PROSITE" id="PS51197">
    <property type="entry name" value="HTH_RRF2_2"/>
    <property type="match status" value="1"/>
</dbReference>
<dbReference type="GO" id="GO:0005829">
    <property type="term" value="C:cytosol"/>
    <property type="evidence" value="ECO:0007669"/>
    <property type="project" value="TreeGrafter"/>
</dbReference>
<evidence type="ECO:0000313" key="2">
    <source>
        <dbReference type="Proteomes" id="UP000036867"/>
    </source>
</evidence>
<organism evidence="1 2">
    <name type="scientific">Viridibacillus arvi</name>
    <dbReference type="NCBI Taxonomy" id="263475"/>
    <lineage>
        <taxon>Bacteria</taxon>
        <taxon>Bacillati</taxon>
        <taxon>Bacillota</taxon>
        <taxon>Bacilli</taxon>
        <taxon>Bacillales</taxon>
        <taxon>Caryophanaceae</taxon>
        <taxon>Viridibacillus</taxon>
    </lineage>
</organism>
<dbReference type="EMBL" id="LILB01000001">
    <property type="protein sequence ID" value="KOO51311.1"/>
    <property type="molecule type" value="Genomic_DNA"/>
</dbReference>
<dbReference type="InterPro" id="IPR036390">
    <property type="entry name" value="WH_DNA-bd_sf"/>
</dbReference>
<dbReference type="RefSeq" id="WP_053415446.1">
    <property type="nucleotide sequence ID" value="NZ_LILB01000001.1"/>
</dbReference>
<keyword evidence="2" id="KW-1185">Reference proteome</keyword>
<reference evidence="2" key="1">
    <citation type="submission" date="2015-08" db="EMBL/GenBank/DDBJ databases">
        <title>Fjat-10028 dsm 16317.</title>
        <authorList>
            <person name="Liu B."/>
            <person name="Wang J."/>
            <person name="Zhu Y."/>
            <person name="Liu G."/>
            <person name="Chen Q."/>
            <person name="Chen Z."/>
            <person name="Lan J."/>
            <person name="Che J."/>
            <person name="Ge C."/>
            <person name="Shi H."/>
            <person name="Pan Z."/>
            <person name="Liu X."/>
        </authorList>
    </citation>
    <scope>NUCLEOTIDE SEQUENCE [LARGE SCALE GENOMIC DNA]</scope>
    <source>
        <strain evidence="2">DSM 16317</strain>
    </source>
</reference>
<name>A0A0M0LJZ1_9BACL</name>
<dbReference type="PANTHER" id="PTHR33221:SF15">
    <property type="entry name" value="HTH-TYPE TRANSCRIPTIONAL REGULATOR YWGB-RELATED"/>
    <property type="match status" value="1"/>
</dbReference>
<dbReference type="SUPFAM" id="SSF46785">
    <property type="entry name" value="Winged helix' DNA-binding domain"/>
    <property type="match status" value="1"/>
</dbReference>
<accession>A0A0M0LJZ1</accession>
<gene>
    <name evidence="1" type="ORF">AMD00_02110</name>
</gene>
<sequence>MQMKKGVEQSISAILILNLLPDKAVLPGESISEQLGTSVTYFRKLLRKLVCADLIMSVPGVKGGFRLNKKPEDIRIYDIYLAIEGQQSHFAPSDVLDDVLNLKEKDSCRLITEIMDEAETAWQSVLKNKTIAKLSEELQQVQFAKEVEMLQQWVKEKMVL</sequence>
<dbReference type="Pfam" id="PF02082">
    <property type="entry name" value="Rrf2"/>
    <property type="match status" value="1"/>
</dbReference>
<dbReference type="AlphaFoldDB" id="A0A0M0LJZ1"/>
<comment type="caution">
    <text evidence="1">The sequence shown here is derived from an EMBL/GenBank/DDBJ whole genome shotgun (WGS) entry which is preliminary data.</text>
</comment>
<dbReference type="OrthoDB" id="9808360at2"/>
<dbReference type="InterPro" id="IPR036388">
    <property type="entry name" value="WH-like_DNA-bd_sf"/>
</dbReference>
<dbReference type="Gene3D" id="1.10.10.10">
    <property type="entry name" value="Winged helix-like DNA-binding domain superfamily/Winged helix DNA-binding domain"/>
    <property type="match status" value="1"/>
</dbReference>
<dbReference type="GO" id="GO:0003700">
    <property type="term" value="F:DNA-binding transcription factor activity"/>
    <property type="evidence" value="ECO:0007669"/>
    <property type="project" value="TreeGrafter"/>
</dbReference>
<dbReference type="PANTHER" id="PTHR33221">
    <property type="entry name" value="WINGED HELIX-TURN-HELIX TRANSCRIPTIONAL REGULATOR, RRF2 FAMILY"/>
    <property type="match status" value="1"/>
</dbReference>
<dbReference type="GeneID" id="301134911"/>
<evidence type="ECO:0000313" key="1">
    <source>
        <dbReference type="EMBL" id="KOO51311.1"/>
    </source>
</evidence>
<proteinExistence type="predicted"/>
<dbReference type="NCBIfam" id="TIGR00738">
    <property type="entry name" value="rrf2_super"/>
    <property type="match status" value="1"/>
</dbReference>